<gene>
    <name evidence="3" type="ORF">SDC9_85196</name>
</gene>
<dbReference type="AlphaFoldDB" id="A0A644ZD03"/>
<dbReference type="Pfam" id="PF09924">
    <property type="entry name" value="LPG_synthase_C"/>
    <property type="match status" value="1"/>
</dbReference>
<reference evidence="3" key="1">
    <citation type="submission" date="2019-08" db="EMBL/GenBank/DDBJ databases">
        <authorList>
            <person name="Kucharzyk K."/>
            <person name="Murdoch R.W."/>
            <person name="Higgins S."/>
            <person name="Loffler F."/>
        </authorList>
    </citation>
    <scope>NUCLEOTIDE SEQUENCE</scope>
</reference>
<feature type="region of interest" description="Disordered" evidence="1">
    <location>
        <begin position="1"/>
        <end position="44"/>
    </location>
</feature>
<accession>A0A644ZD03</accession>
<dbReference type="EMBL" id="VSSQ01008328">
    <property type="protein sequence ID" value="MPM38567.1"/>
    <property type="molecule type" value="Genomic_DNA"/>
</dbReference>
<evidence type="ECO:0000256" key="1">
    <source>
        <dbReference type="SAM" id="MobiDB-lite"/>
    </source>
</evidence>
<evidence type="ECO:0000313" key="3">
    <source>
        <dbReference type="EMBL" id="MPM38567.1"/>
    </source>
</evidence>
<dbReference type="InterPro" id="IPR016732">
    <property type="entry name" value="UCP018688"/>
</dbReference>
<dbReference type="Gene3D" id="3.40.630.30">
    <property type="match status" value="1"/>
</dbReference>
<sequence length="198" mass="22048">MGSQGKTGPAGPVGPAGPMGPQGPKGETGQQGPAGIPGTVVPTPIPDYEYKKLEPSMVRKCMEVYDEWKEGKDLSPEEFSNERRSVSLALENMEALGLTGGAILIDDAIKAFSIGERIREDVHLIHIEKADADINGLYTMINQQYILHECKDVEFINREEDMGVEGMRKAKRSYYPEYMVKKYFASREKLTKEEMSED</sequence>
<feature type="compositionally biased region" description="Low complexity" evidence="1">
    <location>
        <begin position="1"/>
        <end position="10"/>
    </location>
</feature>
<proteinExistence type="predicted"/>
<evidence type="ECO:0000259" key="2">
    <source>
        <dbReference type="Pfam" id="PF09924"/>
    </source>
</evidence>
<protein>
    <recommendedName>
        <fullName evidence="2">Phosphatidylglycerol lysyltransferase C-terminal domain-containing protein</fullName>
    </recommendedName>
</protein>
<dbReference type="PANTHER" id="PTHR41373">
    <property type="entry name" value="DUF2156 DOMAIN-CONTAINING PROTEIN"/>
    <property type="match status" value="1"/>
</dbReference>
<dbReference type="PANTHER" id="PTHR41373:SF1">
    <property type="entry name" value="PHOSPHATIDYLGLYCEROL LYSYLTRANSFERASE C-TERMINAL DOMAIN-CONTAINING PROTEIN"/>
    <property type="match status" value="1"/>
</dbReference>
<dbReference type="SUPFAM" id="SSF55729">
    <property type="entry name" value="Acyl-CoA N-acyltransferases (Nat)"/>
    <property type="match status" value="1"/>
</dbReference>
<name>A0A644ZD03_9ZZZZ</name>
<organism evidence="3">
    <name type="scientific">bioreactor metagenome</name>
    <dbReference type="NCBI Taxonomy" id="1076179"/>
    <lineage>
        <taxon>unclassified sequences</taxon>
        <taxon>metagenomes</taxon>
        <taxon>ecological metagenomes</taxon>
    </lineage>
</organism>
<dbReference type="InterPro" id="IPR024320">
    <property type="entry name" value="LPG_synthase_C"/>
</dbReference>
<comment type="caution">
    <text evidence="3">The sequence shown here is derived from an EMBL/GenBank/DDBJ whole genome shotgun (WGS) entry which is preliminary data.</text>
</comment>
<feature type="domain" description="Phosphatidylglycerol lysyltransferase C-terminal" evidence="2">
    <location>
        <begin position="50"/>
        <end position="185"/>
    </location>
</feature>
<dbReference type="InterPro" id="IPR016181">
    <property type="entry name" value="Acyl_CoA_acyltransferase"/>
</dbReference>